<evidence type="ECO:0000313" key="2">
    <source>
        <dbReference type="Proteomes" id="UP001500454"/>
    </source>
</evidence>
<evidence type="ECO:0000313" key="1">
    <source>
        <dbReference type="EMBL" id="GAA4373866.1"/>
    </source>
</evidence>
<keyword evidence="2" id="KW-1185">Reference proteome</keyword>
<name>A0ABP8IUH6_9BACT</name>
<dbReference type="Proteomes" id="UP001500454">
    <property type="component" value="Unassembled WGS sequence"/>
</dbReference>
<gene>
    <name evidence="1" type="ORF">GCM10023186_04840</name>
</gene>
<reference evidence="2" key="1">
    <citation type="journal article" date="2019" name="Int. J. Syst. Evol. Microbiol.">
        <title>The Global Catalogue of Microorganisms (GCM) 10K type strain sequencing project: providing services to taxonomists for standard genome sequencing and annotation.</title>
        <authorList>
            <consortium name="The Broad Institute Genomics Platform"/>
            <consortium name="The Broad Institute Genome Sequencing Center for Infectious Disease"/>
            <person name="Wu L."/>
            <person name="Ma J."/>
        </authorList>
    </citation>
    <scope>NUCLEOTIDE SEQUENCE [LARGE SCALE GENOMIC DNA]</scope>
    <source>
        <strain evidence="2">JCM 17924</strain>
    </source>
</reference>
<accession>A0ABP8IUH6</accession>
<comment type="caution">
    <text evidence="1">The sequence shown here is derived from an EMBL/GenBank/DDBJ whole genome shotgun (WGS) entry which is preliminary data.</text>
</comment>
<dbReference type="EMBL" id="BAABHA010000001">
    <property type="protein sequence ID" value="GAA4373866.1"/>
    <property type="molecule type" value="Genomic_DNA"/>
</dbReference>
<dbReference type="RefSeq" id="WP_345221035.1">
    <property type="nucleotide sequence ID" value="NZ_BAABHA010000001.1"/>
</dbReference>
<proteinExistence type="predicted"/>
<protein>
    <submittedName>
        <fullName evidence="1">Uncharacterized protein</fullName>
    </submittedName>
</protein>
<sequence>MQTRLHVTFSENHLDVLTVKALFYEAMDANARFSRGWSDSPTSVRFVIYGEYSGLSLMRFHRLLHHHDSLARLLVNGQALGT</sequence>
<organism evidence="1 2">
    <name type="scientific">Hymenobacter koreensis</name>
    <dbReference type="NCBI Taxonomy" id="1084523"/>
    <lineage>
        <taxon>Bacteria</taxon>
        <taxon>Pseudomonadati</taxon>
        <taxon>Bacteroidota</taxon>
        <taxon>Cytophagia</taxon>
        <taxon>Cytophagales</taxon>
        <taxon>Hymenobacteraceae</taxon>
        <taxon>Hymenobacter</taxon>
    </lineage>
</organism>